<evidence type="ECO:0000256" key="2">
    <source>
        <dbReference type="SAM" id="SignalP"/>
    </source>
</evidence>
<dbReference type="Gene3D" id="3.80.10.10">
    <property type="entry name" value="Ribonuclease Inhibitor"/>
    <property type="match status" value="1"/>
</dbReference>
<evidence type="ECO:0000256" key="1">
    <source>
        <dbReference type="ARBA" id="ARBA00022729"/>
    </source>
</evidence>
<proteinExistence type="predicted"/>
<dbReference type="GO" id="GO:0005615">
    <property type="term" value="C:extracellular space"/>
    <property type="evidence" value="ECO:0007669"/>
    <property type="project" value="TreeGrafter"/>
</dbReference>
<dbReference type="EMBL" id="OC865557">
    <property type="protein sequence ID" value="CAD7632445.1"/>
    <property type="molecule type" value="Genomic_DNA"/>
</dbReference>
<dbReference type="PANTHER" id="PTHR24373">
    <property type="entry name" value="SLIT RELATED LEUCINE-RICH REPEAT NEURONAL PROTEIN"/>
    <property type="match status" value="1"/>
</dbReference>
<dbReference type="AlphaFoldDB" id="A0A7R9Q4Z8"/>
<dbReference type="Proteomes" id="UP000759131">
    <property type="component" value="Unassembled WGS sequence"/>
</dbReference>
<keyword evidence="4" id="KW-1185">Reference proteome</keyword>
<protein>
    <submittedName>
        <fullName evidence="3">Uncharacterized protein</fullName>
    </submittedName>
</protein>
<organism evidence="3">
    <name type="scientific">Medioppia subpectinata</name>
    <dbReference type="NCBI Taxonomy" id="1979941"/>
    <lineage>
        <taxon>Eukaryota</taxon>
        <taxon>Metazoa</taxon>
        <taxon>Ecdysozoa</taxon>
        <taxon>Arthropoda</taxon>
        <taxon>Chelicerata</taxon>
        <taxon>Arachnida</taxon>
        <taxon>Acari</taxon>
        <taxon>Acariformes</taxon>
        <taxon>Sarcoptiformes</taxon>
        <taxon>Oribatida</taxon>
        <taxon>Brachypylina</taxon>
        <taxon>Oppioidea</taxon>
        <taxon>Oppiidae</taxon>
        <taxon>Medioppia</taxon>
    </lineage>
</organism>
<evidence type="ECO:0000313" key="4">
    <source>
        <dbReference type="Proteomes" id="UP000759131"/>
    </source>
</evidence>
<keyword evidence="1 2" id="KW-0732">Signal</keyword>
<feature type="chain" id="PRO_5036403745" evidence="2">
    <location>
        <begin position="18"/>
        <end position="386"/>
    </location>
</feature>
<accession>A0A7R9Q4Z8</accession>
<dbReference type="InterPro" id="IPR032675">
    <property type="entry name" value="LRR_dom_sf"/>
</dbReference>
<dbReference type="PANTHER" id="PTHR24373:SF385">
    <property type="entry name" value="GH01279P-RELATED"/>
    <property type="match status" value="1"/>
</dbReference>
<dbReference type="SUPFAM" id="SSF52058">
    <property type="entry name" value="L domain-like"/>
    <property type="match status" value="1"/>
</dbReference>
<dbReference type="InterPro" id="IPR050328">
    <property type="entry name" value="Dev_Immune_Receptor"/>
</dbReference>
<sequence>YVLGLFALVYTVHCLAGECPSTPIQLPCRYSLINDKCGVFCEGEVATNLTLIFTELAQKLPADQKQFGVFWVGRTNVTELPANVFAGLQFNLIQIQANKLQRIYRHAFNGTDTSTTEQYISDAPVNERVDREWDLFGAIHTLQALNVLHIENTSVRSLPTRAISGHKQLKWLNIVNNPIHTIATHAFNDLPSLIDMSVSHSPIESVAKRAFTVGNGASDQRIGLDLIGDSLTDKSFADKAFDDMKCAVILTLMDNSVRYLNLNVFKGFLSDNPNNTIVDRAVDCNNSRNEWIKKQFPTSNYNYRLTDRPNHRPRSDPMNTTYSSNDIFNDISYTISGSDGKPVIRSTKFSDCRWAKHFQRFKAYRLIQLAHVRASQLRAVRHINHK</sequence>
<dbReference type="GO" id="GO:0031012">
    <property type="term" value="C:extracellular matrix"/>
    <property type="evidence" value="ECO:0007669"/>
    <property type="project" value="TreeGrafter"/>
</dbReference>
<feature type="signal peptide" evidence="2">
    <location>
        <begin position="1"/>
        <end position="17"/>
    </location>
</feature>
<evidence type="ECO:0000313" key="3">
    <source>
        <dbReference type="EMBL" id="CAD7632445.1"/>
    </source>
</evidence>
<feature type="non-terminal residue" evidence="3">
    <location>
        <position position="1"/>
    </location>
</feature>
<name>A0A7R9Q4Z8_9ACAR</name>
<gene>
    <name evidence="3" type="ORF">OSB1V03_LOCUS12848</name>
</gene>
<reference evidence="3" key="1">
    <citation type="submission" date="2020-11" db="EMBL/GenBank/DDBJ databases">
        <authorList>
            <person name="Tran Van P."/>
        </authorList>
    </citation>
    <scope>NUCLEOTIDE SEQUENCE</scope>
</reference>
<dbReference type="OrthoDB" id="6502080at2759"/>
<feature type="non-terminal residue" evidence="3">
    <location>
        <position position="386"/>
    </location>
</feature>
<dbReference type="EMBL" id="CAJPIZ010010982">
    <property type="protein sequence ID" value="CAG2112875.1"/>
    <property type="molecule type" value="Genomic_DNA"/>
</dbReference>